<feature type="domain" description="PAS" evidence="2">
    <location>
        <begin position="27"/>
        <end position="70"/>
    </location>
</feature>
<dbReference type="Pfam" id="PF00990">
    <property type="entry name" value="GGDEF"/>
    <property type="match status" value="1"/>
</dbReference>
<dbReference type="PANTHER" id="PTHR44757:SF2">
    <property type="entry name" value="BIOFILM ARCHITECTURE MAINTENANCE PROTEIN MBAA"/>
    <property type="match status" value="1"/>
</dbReference>
<dbReference type="Pfam" id="PF00563">
    <property type="entry name" value="EAL"/>
    <property type="match status" value="1"/>
</dbReference>
<sequence>MDDAHDSARATINARDLLDAYGGEAAFVVDTDDPRQPIVDCNAALCRLYGYTRDTLCGNSWLALHLGPTDGEAQHRLVDQGRAAVTDRSPCVLTLTGYRHDGQTLRAHLRLIKLDYPDEAGGSRYMGGIETDVTALYRAHRIVDDQRRLLTTRSAIQHLIARRPSPEHLFQATCETLMRRMPELLAWISTPDSERTRLLATAGPEHPPAPVAVDGVPFGTAQSGHPVGDCFTSGHAHQVHDLMNHPAMDGCRDWAQRADMRAMLALPIRHANHGGGVLSLFAQEPGYFNDELIRCCEGIGEALELGLQALERDRELRLTRDFYAALSEINQLITRHPEPEALFKGICNLIFAHASMDAIWIGLLEPDQRIRVVASAIAPDIDFDPYALDLSADTDRPNGQGSAGCAIRTGHMQVVEDLVQAVGFKHWHDVHRRSNLRAVAAFPFTRRGATIGVVSVSSRRPGLFSAPLVDLLQRLSHNISFGLDDYDRDRDLEYLALHDPLTGLHNRSAFQDRLRLALDESGRQPNPSAVALLDLDTFKEVNDQHGHNAGDHLLIEIAQRLKPAVRAGDTVARLGGDEFGVLLPHVQDADTLRTVLERILTEVARPIVLPDGSRHTIGVSIGVVIANHGMSLEDLLKRADYALYRVKNRGGQGYAFFDQTLEAEVNSRNRVRRDFVRALDEHAVILHYQPQMDLERNCIHGAEVLVRWQDGDELLHPASFIDEVESDTGLACELGHNVLERAATQIDDWLAAGEDYRLSVNIGLKHLSSSRFPDDIERVITRHPQAIGRLNIEITERAALHSPERARQHLEWAASRGIAAHLDDFGTAYASLEWLQTLPIAGIKLDVKFVRGILQDSHNLAIATSMSVLASLEGLQLVAEGIENRAERDILLDLGITLGQGYFFSPALPAGDFTDWARAYSSEHEALDPRRAPFQDYLGLQVLLSQIAAAVHLFELALEPRRPPPVLEYLLKPAKLPLYRWLERHASSCGHQIGFTRIQTAFERLHEHALQTLQVWRHDPTALSPAHIDTLQTLLAELREYACCFLLTCNGSPSSGND</sequence>
<dbReference type="AlphaFoldDB" id="A0A1D8IS67"/>
<dbReference type="CDD" id="cd01948">
    <property type="entry name" value="EAL"/>
    <property type="match status" value="1"/>
</dbReference>
<gene>
    <name evidence="5" type="ORF">BI364_16645</name>
</gene>
<dbReference type="PROSITE" id="PS50112">
    <property type="entry name" value="PAS"/>
    <property type="match status" value="1"/>
</dbReference>
<dbReference type="InterPro" id="IPR000160">
    <property type="entry name" value="GGDEF_dom"/>
</dbReference>
<dbReference type="Gene3D" id="3.30.70.270">
    <property type="match status" value="1"/>
</dbReference>
<dbReference type="InterPro" id="IPR035919">
    <property type="entry name" value="EAL_sf"/>
</dbReference>
<dbReference type="RefSeq" id="WP_070079690.1">
    <property type="nucleotide sequence ID" value="NZ_CP017415.1"/>
</dbReference>
<name>A0A1D8IS67_9GAMM</name>
<feature type="domain" description="GGDEF" evidence="4">
    <location>
        <begin position="526"/>
        <end position="659"/>
    </location>
</feature>
<dbReference type="EMBL" id="CP017415">
    <property type="protein sequence ID" value="AOU99341.1"/>
    <property type="molecule type" value="Genomic_DNA"/>
</dbReference>
<dbReference type="Gene3D" id="3.30.450.20">
    <property type="entry name" value="PAS domain"/>
    <property type="match status" value="1"/>
</dbReference>
<dbReference type="Pfam" id="PF13426">
    <property type="entry name" value="PAS_9"/>
    <property type="match status" value="1"/>
</dbReference>
<dbReference type="InterPro" id="IPR029016">
    <property type="entry name" value="GAF-like_dom_sf"/>
</dbReference>
<evidence type="ECO:0000259" key="2">
    <source>
        <dbReference type="PROSITE" id="PS50112"/>
    </source>
</evidence>
<dbReference type="InterPro" id="IPR001633">
    <property type="entry name" value="EAL_dom"/>
</dbReference>
<dbReference type="PANTHER" id="PTHR44757">
    <property type="entry name" value="DIGUANYLATE CYCLASE DGCP"/>
    <property type="match status" value="1"/>
</dbReference>
<reference evidence="6" key="1">
    <citation type="submission" date="2016-09" db="EMBL/GenBank/DDBJ databases">
        <title>Acidihalobacter prosperus F5.</title>
        <authorList>
            <person name="Khaleque H.N."/>
            <person name="Ramsay J.P."/>
            <person name="Kaksonen A.H."/>
            <person name="Boxall N.J."/>
            <person name="Watkin E.L.J."/>
        </authorList>
    </citation>
    <scope>NUCLEOTIDE SEQUENCE [LARGE SCALE GENOMIC DNA]</scope>
    <source>
        <strain evidence="6">F5</strain>
    </source>
</reference>
<dbReference type="KEGG" id="aprs:BI364_16645"/>
<evidence type="ECO:0008006" key="7">
    <source>
        <dbReference type="Google" id="ProtNLM"/>
    </source>
</evidence>
<evidence type="ECO:0000256" key="1">
    <source>
        <dbReference type="ARBA" id="ARBA00001946"/>
    </source>
</evidence>
<dbReference type="Gene3D" id="3.20.20.450">
    <property type="entry name" value="EAL domain"/>
    <property type="match status" value="1"/>
</dbReference>
<dbReference type="GO" id="GO:0003824">
    <property type="term" value="F:catalytic activity"/>
    <property type="evidence" value="ECO:0007669"/>
    <property type="project" value="UniProtKB-ARBA"/>
</dbReference>
<dbReference type="Pfam" id="PF13185">
    <property type="entry name" value="GAF_2"/>
    <property type="match status" value="2"/>
</dbReference>
<dbReference type="InterPro" id="IPR052155">
    <property type="entry name" value="Biofilm_reg_signaling"/>
</dbReference>
<dbReference type="Gene3D" id="3.30.450.40">
    <property type="match status" value="2"/>
</dbReference>
<dbReference type="Proteomes" id="UP000095401">
    <property type="component" value="Chromosome"/>
</dbReference>
<dbReference type="SUPFAM" id="SSF55781">
    <property type="entry name" value="GAF domain-like"/>
    <property type="match status" value="2"/>
</dbReference>
<dbReference type="PROSITE" id="PS50883">
    <property type="entry name" value="EAL"/>
    <property type="match status" value="1"/>
</dbReference>
<accession>A0A1D8IS67</accession>
<dbReference type="SMART" id="SM00065">
    <property type="entry name" value="GAF"/>
    <property type="match status" value="2"/>
</dbReference>
<dbReference type="NCBIfam" id="TIGR00229">
    <property type="entry name" value="sensory_box"/>
    <property type="match status" value="1"/>
</dbReference>
<dbReference type="InterPro" id="IPR043128">
    <property type="entry name" value="Rev_trsase/Diguanyl_cyclase"/>
</dbReference>
<dbReference type="NCBIfam" id="TIGR00254">
    <property type="entry name" value="GGDEF"/>
    <property type="match status" value="1"/>
</dbReference>
<dbReference type="SUPFAM" id="SSF55785">
    <property type="entry name" value="PYP-like sensor domain (PAS domain)"/>
    <property type="match status" value="1"/>
</dbReference>
<dbReference type="InterPro" id="IPR000014">
    <property type="entry name" value="PAS"/>
</dbReference>
<dbReference type="FunFam" id="3.30.70.270:FF:000001">
    <property type="entry name" value="Diguanylate cyclase domain protein"/>
    <property type="match status" value="1"/>
</dbReference>
<proteinExistence type="predicted"/>
<dbReference type="PROSITE" id="PS50887">
    <property type="entry name" value="GGDEF"/>
    <property type="match status" value="1"/>
</dbReference>
<comment type="cofactor">
    <cofactor evidence="1">
        <name>Mg(2+)</name>
        <dbReference type="ChEBI" id="CHEBI:18420"/>
    </cofactor>
</comment>
<protein>
    <recommendedName>
        <fullName evidence="7">Diguanylate cyclase</fullName>
    </recommendedName>
</protein>
<feature type="domain" description="EAL" evidence="3">
    <location>
        <begin position="668"/>
        <end position="921"/>
    </location>
</feature>
<evidence type="ECO:0000313" key="6">
    <source>
        <dbReference type="Proteomes" id="UP000095401"/>
    </source>
</evidence>
<evidence type="ECO:0000313" key="5">
    <source>
        <dbReference type="EMBL" id="AOU99341.1"/>
    </source>
</evidence>
<dbReference type="SMART" id="SM00052">
    <property type="entry name" value="EAL"/>
    <property type="match status" value="1"/>
</dbReference>
<dbReference type="InterPro" id="IPR029787">
    <property type="entry name" value="Nucleotide_cyclase"/>
</dbReference>
<keyword evidence="6" id="KW-1185">Reference proteome</keyword>
<evidence type="ECO:0000259" key="3">
    <source>
        <dbReference type="PROSITE" id="PS50883"/>
    </source>
</evidence>
<evidence type="ECO:0000259" key="4">
    <source>
        <dbReference type="PROSITE" id="PS50887"/>
    </source>
</evidence>
<dbReference type="CDD" id="cd00130">
    <property type="entry name" value="PAS"/>
    <property type="match status" value="1"/>
</dbReference>
<dbReference type="InterPro" id="IPR035965">
    <property type="entry name" value="PAS-like_dom_sf"/>
</dbReference>
<dbReference type="CDD" id="cd01949">
    <property type="entry name" value="GGDEF"/>
    <property type="match status" value="1"/>
</dbReference>
<dbReference type="SMART" id="SM00267">
    <property type="entry name" value="GGDEF"/>
    <property type="match status" value="1"/>
</dbReference>
<dbReference type="SUPFAM" id="SSF55073">
    <property type="entry name" value="Nucleotide cyclase"/>
    <property type="match status" value="1"/>
</dbReference>
<organism evidence="5 6">
    <name type="scientific">Acidihalobacter yilgarnensis</name>
    <dbReference type="NCBI Taxonomy" id="2819280"/>
    <lineage>
        <taxon>Bacteria</taxon>
        <taxon>Pseudomonadati</taxon>
        <taxon>Pseudomonadota</taxon>
        <taxon>Gammaproteobacteria</taxon>
        <taxon>Chromatiales</taxon>
        <taxon>Ectothiorhodospiraceae</taxon>
        <taxon>Acidihalobacter</taxon>
    </lineage>
</organism>
<dbReference type="InterPro" id="IPR003018">
    <property type="entry name" value="GAF"/>
</dbReference>
<dbReference type="SUPFAM" id="SSF141868">
    <property type="entry name" value="EAL domain-like"/>
    <property type="match status" value="1"/>
</dbReference>